<accession>A0AA86T6Z8</accession>
<dbReference type="EMBL" id="OX365700">
    <property type="protein sequence ID" value="CAI4032777.1"/>
    <property type="molecule type" value="Genomic_DNA"/>
</dbReference>
<dbReference type="Proteomes" id="UP001179121">
    <property type="component" value="Chromosome"/>
</dbReference>
<protein>
    <submittedName>
        <fullName evidence="1">Uncharacterized protein</fullName>
    </submittedName>
</protein>
<proteinExistence type="predicted"/>
<evidence type="ECO:0000313" key="1">
    <source>
        <dbReference type="EMBL" id="CAI4032777.1"/>
    </source>
</evidence>
<reference evidence="1" key="1">
    <citation type="submission" date="2022-10" db="EMBL/GenBank/DDBJ databases">
        <authorList>
            <person name="Koch H."/>
        </authorList>
    </citation>
    <scope>NUCLEOTIDE SEQUENCE</scope>
    <source>
        <strain evidence="1">DNF</strain>
    </source>
</reference>
<evidence type="ECO:0000313" key="2">
    <source>
        <dbReference type="Proteomes" id="UP001179121"/>
    </source>
</evidence>
<name>A0AA86T6Z8_9BACT</name>
<dbReference type="AlphaFoldDB" id="A0AA86T6Z8"/>
<dbReference type="RefSeq" id="WP_289269489.1">
    <property type="nucleotide sequence ID" value="NZ_OX365700.1"/>
</dbReference>
<keyword evidence="2" id="KW-1185">Reference proteome</keyword>
<organism evidence="1 2">
    <name type="scientific">Nitrospira tepida</name>
    <dbReference type="NCBI Taxonomy" id="2973512"/>
    <lineage>
        <taxon>Bacteria</taxon>
        <taxon>Pseudomonadati</taxon>
        <taxon>Nitrospirota</taxon>
        <taxon>Nitrospiria</taxon>
        <taxon>Nitrospirales</taxon>
        <taxon>Nitrospiraceae</taxon>
        <taxon>Nitrospira</taxon>
    </lineage>
</organism>
<gene>
    <name evidence="1" type="ORF">DNFV4_03207</name>
</gene>
<sequence>MENTEKAREIREWIDPDERVTVNFIDEWNLNAEVIGCTDEVVHLSLETSLPHVKQPVSIPLREVTLAEDPSRYTRDPEKPLRYGRLVLTIDRDRPDGLL</sequence>
<dbReference type="KEGG" id="nti:DNFV4_03207"/>